<evidence type="ECO:0000256" key="1">
    <source>
        <dbReference type="ARBA" id="ARBA00012513"/>
    </source>
</evidence>
<dbReference type="EC" id="2.7.11.1" evidence="1"/>
<dbReference type="AlphaFoldDB" id="A0A934W4C7"/>
<feature type="domain" description="KaiC" evidence="7">
    <location>
        <begin position="251"/>
        <end position="484"/>
    </location>
</feature>
<feature type="domain" description="KaiC" evidence="7">
    <location>
        <begin position="16"/>
        <end position="245"/>
    </location>
</feature>
<evidence type="ECO:0000256" key="4">
    <source>
        <dbReference type="ARBA" id="ARBA00022737"/>
    </source>
</evidence>
<evidence type="ECO:0000256" key="5">
    <source>
        <dbReference type="ARBA" id="ARBA00022777"/>
    </source>
</evidence>
<dbReference type="InterPro" id="IPR027417">
    <property type="entry name" value="P-loop_NTPase"/>
</dbReference>
<dbReference type="InterPro" id="IPR014774">
    <property type="entry name" value="KaiC-like_dom"/>
</dbReference>
<dbReference type="RefSeq" id="WP_200597558.1">
    <property type="nucleotide sequence ID" value="NZ_JAEPBG010000020.1"/>
</dbReference>
<dbReference type="GO" id="GO:0004674">
    <property type="term" value="F:protein serine/threonine kinase activity"/>
    <property type="evidence" value="ECO:0007669"/>
    <property type="project" value="UniProtKB-EC"/>
</dbReference>
<evidence type="ECO:0000259" key="7">
    <source>
        <dbReference type="PROSITE" id="PS51146"/>
    </source>
</evidence>
<keyword evidence="5" id="KW-0418">Kinase</keyword>
<dbReference type="SUPFAM" id="SSF52540">
    <property type="entry name" value="P-loop containing nucleoside triphosphate hydrolases"/>
    <property type="match status" value="2"/>
</dbReference>
<dbReference type="PANTHER" id="PTHR42926">
    <property type="match status" value="1"/>
</dbReference>
<dbReference type="EMBL" id="JAEPBG010000020">
    <property type="protein sequence ID" value="MBK4738386.1"/>
    <property type="molecule type" value="Genomic_DNA"/>
</dbReference>
<dbReference type="InterPro" id="IPR010624">
    <property type="entry name" value="KaiC_dom"/>
</dbReference>
<keyword evidence="6" id="KW-0378">Hydrolase</keyword>
<dbReference type="PANTHER" id="PTHR42926:SF1">
    <property type="entry name" value="CIRCADIAN CLOCK OSCILLATOR PROTEIN KAIC 1"/>
    <property type="match status" value="1"/>
</dbReference>
<dbReference type="PROSITE" id="PS51146">
    <property type="entry name" value="KAIC"/>
    <property type="match status" value="2"/>
</dbReference>
<keyword evidence="4" id="KW-0677">Repeat</keyword>
<keyword evidence="3" id="KW-0808">Transferase</keyword>
<sequence>MEQAQHDTAPRSSGARLLTTGIPGLDTVLGGGFPARHLFMIQGLAGSGKTTLACQIGFVQAQQGSKVLIVTLIAESHAKLLQHLANFAFFDEGLVGRQVLFFGGYPALAQGGLRELLHFLSTCLDQHKPDVMIIDGFRSVRESRPSDLVLSEFMHSLNALVAAMECTTFLLSPTEGNIAESENTLVDGLVELSQFEDGVRTVREMRVYKARGADHLLGKHAFEVSRTGVVVYPRLEAVATRTNIASTASDRRVAFGIPSWDALTNGGVAHGSITNLVGTPGVGKTIMGLHFIQQALRDDEPCLILGFFESPPRLLHKAKAVGINLDDAMSDGRLEMLWYLPLEMLMDRLAVELFENIDRRKVTRLVIDGVEGFRDVAVHPHRIRLFLIALVNGLRIRNVTTIITQELPYFRESYARSDSSESVLYENMILLKAIEIDGVDHRLISTVKLREGGYDPSRYEMIISDTGIRIGERASALLHSTERSKGVQ</sequence>
<dbReference type="PIRSF" id="PIRSF039117">
    <property type="entry name" value="KaiC"/>
    <property type="match status" value="1"/>
</dbReference>
<keyword evidence="9" id="KW-1185">Reference proteome</keyword>
<dbReference type="InterPro" id="IPR051347">
    <property type="entry name" value="Circadian_clock_KaiC-rel"/>
</dbReference>
<protein>
    <recommendedName>
        <fullName evidence="1">non-specific serine/threonine protein kinase</fullName>
        <ecNumber evidence="1">2.7.11.1</ecNumber>
    </recommendedName>
</protein>
<reference evidence="8" key="1">
    <citation type="submission" date="2021-01" db="EMBL/GenBank/DDBJ databases">
        <title>Genome sequence of strain Noviherbaspirillum sp. DKR-6.</title>
        <authorList>
            <person name="Chaudhary D.K."/>
        </authorList>
    </citation>
    <scope>NUCLEOTIDE SEQUENCE</scope>
    <source>
        <strain evidence="8">DKR-6</strain>
    </source>
</reference>
<dbReference type="InterPro" id="IPR030665">
    <property type="entry name" value="KaiC"/>
</dbReference>
<comment type="caution">
    <text evidence="8">The sequence shown here is derived from an EMBL/GenBank/DDBJ whole genome shotgun (WGS) entry which is preliminary data.</text>
</comment>
<accession>A0A934W4C7</accession>
<evidence type="ECO:0000313" key="9">
    <source>
        <dbReference type="Proteomes" id="UP000622890"/>
    </source>
</evidence>
<evidence type="ECO:0000256" key="6">
    <source>
        <dbReference type="ARBA" id="ARBA00022801"/>
    </source>
</evidence>
<evidence type="ECO:0000313" key="8">
    <source>
        <dbReference type="EMBL" id="MBK4738386.1"/>
    </source>
</evidence>
<dbReference type="Pfam" id="PF06745">
    <property type="entry name" value="ATPase"/>
    <property type="match status" value="2"/>
</dbReference>
<evidence type="ECO:0000256" key="2">
    <source>
        <dbReference type="ARBA" id="ARBA00022553"/>
    </source>
</evidence>
<dbReference type="Gene3D" id="3.40.50.300">
    <property type="entry name" value="P-loop containing nucleotide triphosphate hydrolases"/>
    <property type="match status" value="2"/>
</dbReference>
<proteinExistence type="predicted"/>
<organism evidence="8 9">
    <name type="scientific">Noviherbaspirillum pedocola</name>
    <dbReference type="NCBI Taxonomy" id="2801341"/>
    <lineage>
        <taxon>Bacteria</taxon>
        <taxon>Pseudomonadati</taxon>
        <taxon>Pseudomonadota</taxon>
        <taxon>Betaproteobacteria</taxon>
        <taxon>Burkholderiales</taxon>
        <taxon>Oxalobacteraceae</taxon>
        <taxon>Noviherbaspirillum</taxon>
    </lineage>
</organism>
<evidence type="ECO:0000256" key="3">
    <source>
        <dbReference type="ARBA" id="ARBA00022679"/>
    </source>
</evidence>
<dbReference type="GO" id="GO:0005524">
    <property type="term" value="F:ATP binding"/>
    <property type="evidence" value="ECO:0007669"/>
    <property type="project" value="InterPro"/>
</dbReference>
<dbReference type="GO" id="GO:0016787">
    <property type="term" value="F:hydrolase activity"/>
    <property type="evidence" value="ECO:0007669"/>
    <property type="project" value="UniProtKB-KW"/>
</dbReference>
<name>A0A934W4C7_9BURK</name>
<keyword evidence="2" id="KW-0597">Phosphoprotein</keyword>
<dbReference type="Proteomes" id="UP000622890">
    <property type="component" value="Unassembled WGS sequence"/>
</dbReference>
<gene>
    <name evidence="8" type="ORF">JJB74_27505</name>
</gene>